<reference evidence="6 7" key="2">
    <citation type="submission" date="2018-11" db="EMBL/GenBank/DDBJ databases">
        <authorList>
            <consortium name="Pathogen Informatics"/>
        </authorList>
    </citation>
    <scope>NUCLEOTIDE SEQUENCE [LARGE SCALE GENOMIC DNA]</scope>
</reference>
<reference evidence="8" key="1">
    <citation type="submission" date="2016-04" db="UniProtKB">
        <authorList>
            <consortium name="WormBaseParasite"/>
        </authorList>
    </citation>
    <scope>IDENTIFICATION</scope>
</reference>
<dbReference type="GO" id="GO:0030036">
    <property type="term" value="P:actin cytoskeleton organization"/>
    <property type="evidence" value="ECO:0007669"/>
    <property type="project" value="TreeGrafter"/>
</dbReference>
<comment type="similarity">
    <text evidence="1">Belongs to the phosphatase and actin regulator family.</text>
</comment>
<protein>
    <submittedName>
        <fullName evidence="8">Phosphatase and actin regulator</fullName>
    </submittedName>
</protein>
<keyword evidence="3" id="KW-0009">Actin-binding</keyword>
<keyword evidence="2" id="KW-0677">Repeat</keyword>
<dbReference type="Gene3D" id="6.10.140.2130">
    <property type="match status" value="1"/>
</dbReference>
<dbReference type="AlphaFoldDB" id="A0A0N4T0L2"/>
<dbReference type="InterPro" id="IPR004018">
    <property type="entry name" value="RPEL_repeat"/>
</dbReference>
<dbReference type="PANTHER" id="PTHR12751">
    <property type="entry name" value="PHOSPHATASE AND ACTIN REGULATOR PHACTR"/>
    <property type="match status" value="1"/>
</dbReference>
<proteinExistence type="inferred from homology"/>
<dbReference type="Proteomes" id="UP000278627">
    <property type="component" value="Unassembled WGS sequence"/>
</dbReference>
<feature type="region of interest" description="Disordered" evidence="5">
    <location>
        <begin position="355"/>
        <end position="383"/>
    </location>
</feature>
<feature type="repeat" description="RPEL" evidence="4">
    <location>
        <begin position="468"/>
        <end position="493"/>
    </location>
</feature>
<evidence type="ECO:0000313" key="7">
    <source>
        <dbReference type="Proteomes" id="UP000278627"/>
    </source>
</evidence>
<dbReference type="PANTHER" id="PTHR12751:SF18">
    <property type="entry name" value="PHOSPHATASE AND ACTIN REGULATOR 1"/>
    <property type="match status" value="1"/>
</dbReference>
<dbReference type="EMBL" id="UZAD01000144">
    <property type="protein sequence ID" value="VDN82827.1"/>
    <property type="molecule type" value="Genomic_DNA"/>
</dbReference>
<evidence type="ECO:0000256" key="3">
    <source>
        <dbReference type="ARBA" id="ARBA00023203"/>
    </source>
</evidence>
<keyword evidence="7" id="KW-1185">Reference proteome</keyword>
<dbReference type="WBParaSite" id="BPAG_0000166001-mRNA-1">
    <property type="protein sequence ID" value="BPAG_0000166001-mRNA-1"/>
    <property type="gene ID" value="BPAG_0000166001"/>
</dbReference>
<dbReference type="PROSITE" id="PS51073">
    <property type="entry name" value="RPEL"/>
    <property type="match status" value="1"/>
</dbReference>
<name>A0A0N4T0L2_BRUPA</name>
<dbReference type="STRING" id="6280.A0A0N4T0L2"/>
<evidence type="ECO:0000256" key="4">
    <source>
        <dbReference type="PROSITE-ProRule" id="PRU00401"/>
    </source>
</evidence>
<evidence type="ECO:0000256" key="2">
    <source>
        <dbReference type="ARBA" id="ARBA00022737"/>
    </source>
</evidence>
<dbReference type="Pfam" id="PF02755">
    <property type="entry name" value="RPEL"/>
    <property type="match status" value="1"/>
</dbReference>
<evidence type="ECO:0000313" key="6">
    <source>
        <dbReference type="EMBL" id="VDN82827.1"/>
    </source>
</evidence>
<evidence type="ECO:0000256" key="1">
    <source>
        <dbReference type="ARBA" id="ARBA00009795"/>
    </source>
</evidence>
<dbReference type="Gene3D" id="6.10.140.1750">
    <property type="match status" value="1"/>
</dbReference>
<sequence>KLTNAYSSHEPGNYGSICGIVIQPGVTGFVDIRPHYICIFRPFAISTHSRNKVYNVMLKSQLETKADIQKETTESKNIEVFEQTSGIVTTANVEFSSDRTTEKSRYSRRRHSYHVFGNSLKSGKFWLRLFRPWKWRKRHQRERLRRVTSDHRQENSPPAIIRSSFSTLESLFSVPDVDETYRPTQWNCLNSSTQAPVRINLDSLKGGSSGGNILRLTTEEVVVSPVQKVVIVEHRDALNADNLASVKDVEIDAGYLTAGNLEDFEAASITQTEKLNQERESINGGQLTDQECITFQLDPREMKTAVVEEVVAKEPDLSARPNKPVLKKPGAPSRFRLVKRTPSRKMRLSERISGAVDTDRPDQLLSCNGPRLPSRLTDDSDSDTDIQYRDDKLSKCGIGYSTNPAIASRIVPYHLSSEDDEDVPLTSFALRVTRKDTFAKMLNVPDPVDDIPNQTSDERRRLMHKASIKLERKLSERPSVEEMEQRNILRAKDASISSKIAMDETRRVLLRKADLIGIKSVCYFQLSFRPTVQELKDKQIIKFNDYVEVTEAEAYDRKADKPWTRLTPVDKALIRKELNDFKATEMDVHEESRFIAHEVVIYAFSIPDAEIMTPRFITFFPLFCHHSLFSLCHSFETYRANVTTVTVPNVGVWPVCGNSQRNMYYCKIYLNIQTVMDFSICGNREIYVYELIITLLNQRC</sequence>
<accession>A0A0N4T0L2</accession>
<dbReference type="SMART" id="SM00707">
    <property type="entry name" value="RPEL"/>
    <property type="match status" value="2"/>
</dbReference>
<gene>
    <name evidence="6" type="ORF">BPAG_LOCUS1641</name>
</gene>
<evidence type="ECO:0000256" key="5">
    <source>
        <dbReference type="SAM" id="MobiDB-lite"/>
    </source>
</evidence>
<dbReference type="GO" id="GO:0003779">
    <property type="term" value="F:actin binding"/>
    <property type="evidence" value="ECO:0007669"/>
    <property type="project" value="UniProtKB-KW"/>
</dbReference>
<evidence type="ECO:0000313" key="8">
    <source>
        <dbReference type="WBParaSite" id="BPAG_0000166001-mRNA-1"/>
    </source>
</evidence>
<organism evidence="8">
    <name type="scientific">Brugia pahangi</name>
    <name type="common">Filarial nematode worm</name>
    <dbReference type="NCBI Taxonomy" id="6280"/>
    <lineage>
        <taxon>Eukaryota</taxon>
        <taxon>Metazoa</taxon>
        <taxon>Ecdysozoa</taxon>
        <taxon>Nematoda</taxon>
        <taxon>Chromadorea</taxon>
        <taxon>Rhabditida</taxon>
        <taxon>Spirurina</taxon>
        <taxon>Spiruromorpha</taxon>
        <taxon>Filarioidea</taxon>
        <taxon>Onchocercidae</taxon>
        <taxon>Brugia</taxon>
    </lineage>
</organism>